<name>M0JS09_9EURY</name>
<dbReference type="PATRIC" id="fig|662476.7.peg.3158"/>
<dbReference type="Proteomes" id="UP000682967">
    <property type="component" value="Chromosome"/>
</dbReference>
<evidence type="ECO:0000313" key="4">
    <source>
        <dbReference type="Proteomes" id="UP000011659"/>
    </source>
</evidence>
<reference evidence="3" key="2">
    <citation type="submission" date="2021-04" db="EMBL/GenBank/DDBJ databases">
        <title>Complete Genome sequence and Methylome Analysis of the Haloarchaeon Haloarcula sinaiiensis.</title>
        <authorList>
            <person name="Fomenkov A."/>
            <person name="DasSarma P."/>
            <person name="DasSarma S."/>
            <person name="Roberts R.J."/>
        </authorList>
    </citation>
    <scope>NUCLEOTIDE SEQUENCE</scope>
    <source>
        <strain evidence="3">ATCC 33800</strain>
    </source>
</reference>
<feature type="region of interest" description="Disordered" evidence="1">
    <location>
        <begin position="56"/>
        <end position="78"/>
    </location>
</feature>
<dbReference type="EMBL" id="CP073366">
    <property type="protein sequence ID" value="QUJ71510.1"/>
    <property type="molecule type" value="Genomic_DNA"/>
</dbReference>
<dbReference type="KEGG" id="hsin:KDQ40_12475"/>
<dbReference type="OrthoDB" id="221650at2157"/>
<dbReference type="PROSITE" id="PS51318">
    <property type="entry name" value="TAT"/>
    <property type="match status" value="1"/>
</dbReference>
<organism evidence="2 4">
    <name type="scientific">Haloarcula marismortui ATCC 33800</name>
    <dbReference type="NCBI Taxonomy" id="662476"/>
    <lineage>
        <taxon>Archaea</taxon>
        <taxon>Methanobacteriati</taxon>
        <taxon>Methanobacteriota</taxon>
        <taxon>Stenosarchaea group</taxon>
        <taxon>Halobacteria</taxon>
        <taxon>Halobacteriales</taxon>
        <taxon>Haloarculaceae</taxon>
        <taxon>Haloarcula</taxon>
    </lineage>
</organism>
<dbReference type="AlphaFoldDB" id="M0JS09"/>
<proteinExistence type="predicted"/>
<dbReference type="GeneID" id="64823785"/>
<reference evidence="2 4" key="1">
    <citation type="journal article" date="2014" name="PLoS Genet.">
        <title>Phylogenetically driven sequencing of extremely halophilic archaea reveals strategies for static and dynamic osmo-response.</title>
        <authorList>
            <person name="Becker E.A."/>
            <person name="Seitzer P.M."/>
            <person name="Tritt A."/>
            <person name="Larsen D."/>
            <person name="Krusor M."/>
            <person name="Yao A.I."/>
            <person name="Wu D."/>
            <person name="Madern D."/>
            <person name="Eisen J.A."/>
            <person name="Darling A.E."/>
            <person name="Facciotti M.T."/>
        </authorList>
    </citation>
    <scope>NUCLEOTIDE SEQUENCE [LARGE SCALE GENOMIC DNA]</scope>
    <source>
        <strain evidence="2 4">ATCC 33800</strain>
    </source>
</reference>
<evidence type="ECO:0000313" key="2">
    <source>
        <dbReference type="EMBL" id="EMA11756.1"/>
    </source>
</evidence>
<sequence length="202" mass="20947">MRVNRRSVLLGLGTLSATVGGAFGSGAFSSVEATRSVNIETSDDSRALLSFEANKLGTTNGGTPEDTNGIISTTPEGSDTSVIEIKQTNLNKNATTTFKNALKVSNDSNKDVGLSVNPDETEYEEGASASGLVGSALDIETTGTDGRSIVDSDSEGDNAVDLAAGTEITLTIVVDLRNNTDADIDDIKSIVFAARRDDYSSA</sequence>
<evidence type="ECO:0000313" key="3">
    <source>
        <dbReference type="EMBL" id="QUJ71510.1"/>
    </source>
</evidence>
<gene>
    <name evidence="2" type="ORF">C436_15773</name>
    <name evidence="3" type="ORF">KDQ40_12475</name>
</gene>
<protein>
    <submittedName>
        <fullName evidence="2">Uncharacterized protein</fullName>
    </submittedName>
</protein>
<dbReference type="EMBL" id="AOLR01000024">
    <property type="protein sequence ID" value="EMA11756.1"/>
    <property type="molecule type" value="Genomic_DNA"/>
</dbReference>
<accession>M0JS09</accession>
<dbReference type="InterPro" id="IPR006311">
    <property type="entry name" value="TAT_signal"/>
</dbReference>
<evidence type="ECO:0000256" key="1">
    <source>
        <dbReference type="SAM" id="MobiDB-lite"/>
    </source>
</evidence>
<dbReference type="Proteomes" id="UP000011659">
    <property type="component" value="Unassembled WGS sequence"/>
</dbReference>
<dbReference type="RefSeq" id="WP_004965042.1">
    <property type="nucleotide sequence ID" value="NZ_AOLR01000024.1"/>
</dbReference>
<keyword evidence="4" id="KW-1185">Reference proteome</keyword>